<evidence type="ECO:0000313" key="2">
    <source>
        <dbReference type="Proteomes" id="UP000225972"/>
    </source>
</evidence>
<accession>A0A238J9N3</accession>
<dbReference type="OrthoDB" id="7865974at2"/>
<keyword evidence="2" id="KW-1185">Reference proteome</keyword>
<evidence type="ECO:0000313" key="1">
    <source>
        <dbReference type="EMBL" id="SMX26924.1"/>
    </source>
</evidence>
<proteinExistence type="predicted"/>
<reference evidence="2" key="1">
    <citation type="submission" date="2017-05" db="EMBL/GenBank/DDBJ databases">
        <authorList>
            <person name="Rodrigo-Torres L."/>
            <person name="Arahal R. D."/>
            <person name="Lucena T."/>
        </authorList>
    </citation>
    <scope>NUCLEOTIDE SEQUENCE [LARGE SCALE GENOMIC DNA]</scope>
    <source>
        <strain evidence="2">CECT 8649</strain>
    </source>
</reference>
<organism evidence="1 2">
    <name type="scientific">Pelagimonas phthalicica</name>
    <dbReference type="NCBI Taxonomy" id="1037362"/>
    <lineage>
        <taxon>Bacteria</taxon>
        <taxon>Pseudomonadati</taxon>
        <taxon>Pseudomonadota</taxon>
        <taxon>Alphaproteobacteria</taxon>
        <taxon>Rhodobacterales</taxon>
        <taxon>Roseobacteraceae</taxon>
        <taxon>Pelagimonas</taxon>
    </lineage>
</organism>
<dbReference type="AlphaFoldDB" id="A0A238J9N3"/>
<name>A0A238J9N3_9RHOB</name>
<sequence length="98" mass="10748">MSVPDGLRKQLLDMSPANLPMAYLVRQSLLKALAEGLDWTTDVATGSSEPLQIPLSLEERMQLSERIAGRDVSEEVAALSLVDAALRHMRSDDQDEAI</sequence>
<protein>
    <submittedName>
        <fullName evidence="1">Uncharacterized protein</fullName>
    </submittedName>
</protein>
<dbReference type="RefSeq" id="WP_133840696.1">
    <property type="nucleotide sequence ID" value="NZ_FXXP01000001.1"/>
</dbReference>
<dbReference type="EMBL" id="FXXP01000001">
    <property type="protein sequence ID" value="SMX26924.1"/>
    <property type="molecule type" value="Genomic_DNA"/>
</dbReference>
<gene>
    <name evidence="1" type="ORF">TRP8649_01022</name>
</gene>
<dbReference type="Proteomes" id="UP000225972">
    <property type="component" value="Unassembled WGS sequence"/>
</dbReference>